<evidence type="ECO:0000256" key="1">
    <source>
        <dbReference type="ARBA" id="ARBA00009995"/>
    </source>
</evidence>
<dbReference type="PANTHER" id="PTHR11926:SF1494">
    <property type="entry name" value="FLAVONOL 3-O-GLUCOSYLTRANSFERASE UGT76E12-RELATED"/>
    <property type="match status" value="1"/>
</dbReference>
<dbReference type="Proteomes" id="UP000233551">
    <property type="component" value="Unassembled WGS sequence"/>
</dbReference>
<keyword evidence="5" id="KW-1185">Reference proteome</keyword>
<organism evidence="4 5">
    <name type="scientific">Punica granatum</name>
    <name type="common">Pomegranate</name>
    <dbReference type="NCBI Taxonomy" id="22663"/>
    <lineage>
        <taxon>Eukaryota</taxon>
        <taxon>Viridiplantae</taxon>
        <taxon>Streptophyta</taxon>
        <taxon>Embryophyta</taxon>
        <taxon>Tracheophyta</taxon>
        <taxon>Spermatophyta</taxon>
        <taxon>Magnoliopsida</taxon>
        <taxon>eudicotyledons</taxon>
        <taxon>Gunneridae</taxon>
        <taxon>Pentapetalae</taxon>
        <taxon>rosids</taxon>
        <taxon>malvids</taxon>
        <taxon>Myrtales</taxon>
        <taxon>Lythraceae</taxon>
        <taxon>Punica</taxon>
    </lineage>
</organism>
<comment type="similarity">
    <text evidence="1">Belongs to the UDP-glycosyltransferase family.</text>
</comment>
<protein>
    <submittedName>
        <fullName evidence="4">Uncharacterized protein</fullName>
    </submittedName>
</protein>
<dbReference type="STRING" id="22663.A0A2I0HKL4"/>
<sequence length="301" mass="33291">MVPLPFQGDVNPMIQLASVLHAKGFSILVAHPQTNFPHPSDHPEFTFLPLKGSLTNSTVMDLIPELHPLRFKDLPVSNLRNLEALLPLVLRARKIGSSSGIIWKTTEFLELESLVELQQQFQIQFLPIGPLHKLSTASSTSFLTEDAVHPGSAQGSEWTERLPKGLLNEVGDRGCIMKWAPQKAVLAHKAVGGFWSHGFLYEPELGRKEIERRIRTLMADKEGEDMRQRAAELKRKFEMCIEEGGSTSNALNELVKFISSSQLDIRPTSISSKSSRSSSHKSYPVLGSPSPTSSTFGANGR</sequence>
<dbReference type="EMBL" id="PGOL01007891">
    <property type="protein sequence ID" value="PKI32277.1"/>
    <property type="molecule type" value="Genomic_DNA"/>
</dbReference>
<evidence type="ECO:0000256" key="2">
    <source>
        <dbReference type="ARBA" id="ARBA00022676"/>
    </source>
</evidence>
<feature type="region of interest" description="Disordered" evidence="3">
    <location>
        <begin position="265"/>
        <end position="301"/>
    </location>
</feature>
<proteinExistence type="inferred from homology"/>
<keyword evidence="2" id="KW-0328">Glycosyltransferase</keyword>
<dbReference type="AlphaFoldDB" id="A0A2I0HKL4"/>
<dbReference type="GO" id="GO:0080043">
    <property type="term" value="F:quercetin 3-O-glucosyltransferase activity"/>
    <property type="evidence" value="ECO:0007669"/>
    <property type="project" value="TreeGrafter"/>
</dbReference>
<keyword evidence="2" id="KW-0808">Transferase</keyword>
<comment type="caution">
    <text evidence="4">The sequence shown here is derived from an EMBL/GenBank/DDBJ whole genome shotgun (WGS) entry which is preliminary data.</text>
</comment>
<dbReference type="PANTHER" id="PTHR11926">
    <property type="entry name" value="GLUCOSYL/GLUCURONOSYL TRANSFERASES"/>
    <property type="match status" value="1"/>
</dbReference>
<evidence type="ECO:0000313" key="5">
    <source>
        <dbReference type="Proteomes" id="UP000233551"/>
    </source>
</evidence>
<accession>A0A2I0HKL4</accession>
<feature type="compositionally biased region" description="Low complexity" evidence="3">
    <location>
        <begin position="269"/>
        <end position="282"/>
    </location>
</feature>
<dbReference type="SUPFAM" id="SSF53756">
    <property type="entry name" value="UDP-Glycosyltransferase/glycogen phosphorylase"/>
    <property type="match status" value="1"/>
</dbReference>
<feature type="compositionally biased region" description="Polar residues" evidence="3">
    <location>
        <begin position="289"/>
        <end position="301"/>
    </location>
</feature>
<evidence type="ECO:0000256" key="3">
    <source>
        <dbReference type="SAM" id="MobiDB-lite"/>
    </source>
</evidence>
<evidence type="ECO:0000313" key="4">
    <source>
        <dbReference type="EMBL" id="PKI32277.1"/>
    </source>
</evidence>
<name>A0A2I0HKL4_PUNGR</name>
<dbReference type="Gene3D" id="3.40.50.2000">
    <property type="entry name" value="Glycogen Phosphorylase B"/>
    <property type="match status" value="5"/>
</dbReference>
<gene>
    <name evidence="4" type="ORF">CRG98_047363</name>
</gene>
<dbReference type="GO" id="GO:0080044">
    <property type="term" value="F:quercetin 7-O-glucosyltransferase activity"/>
    <property type="evidence" value="ECO:0007669"/>
    <property type="project" value="TreeGrafter"/>
</dbReference>
<reference evidence="4 5" key="1">
    <citation type="submission" date="2017-11" db="EMBL/GenBank/DDBJ databases">
        <title>De-novo sequencing of pomegranate (Punica granatum L.) genome.</title>
        <authorList>
            <person name="Akparov Z."/>
            <person name="Amiraslanov A."/>
            <person name="Hajiyeva S."/>
            <person name="Abbasov M."/>
            <person name="Kaur K."/>
            <person name="Hamwieh A."/>
            <person name="Solovyev V."/>
            <person name="Salamov A."/>
            <person name="Braich B."/>
            <person name="Kosarev P."/>
            <person name="Mahmoud A."/>
            <person name="Hajiyev E."/>
            <person name="Babayeva S."/>
            <person name="Izzatullayeva V."/>
            <person name="Mammadov A."/>
            <person name="Mammadov A."/>
            <person name="Sharifova S."/>
            <person name="Ojaghi J."/>
            <person name="Eynullazada K."/>
            <person name="Bayramov B."/>
            <person name="Abdulazimova A."/>
            <person name="Shahmuradov I."/>
        </authorList>
    </citation>
    <scope>NUCLEOTIDE SEQUENCE [LARGE SCALE GENOMIC DNA]</scope>
    <source>
        <strain evidence="5">cv. AG2017</strain>
        <tissue evidence="4">Leaf</tissue>
    </source>
</reference>